<accession>A0A553NVD2</accession>
<dbReference type="InterPro" id="IPR005225">
    <property type="entry name" value="Small_GTP-bd"/>
</dbReference>
<dbReference type="InterPro" id="IPR027417">
    <property type="entry name" value="P-loop_NTPase"/>
</dbReference>
<comment type="subcellular location">
    <subcellularLocation>
        <location evidence="1">Cell membrane</location>
        <topology evidence="1">Lipid-anchor</topology>
    </subcellularLocation>
</comment>
<evidence type="ECO:0000256" key="1">
    <source>
        <dbReference type="ARBA" id="ARBA00004193"/>
    </source>
</evidence>
<dbReference type="PROSITE" id="PS51419">
    <property type="entry name" value="RAB"/>
    <property type="match status" value="1"/>
</dbReference>
<dbReference type="InterPro" id="IPR001806">
    <property type="entry name" value="Small_GTPase"/>
</dbReference>
<dbReference type="PANTHER" id="PTHR46149">
    <property type="entry name" value="MIP08469P"/>
    <property type="match status" value="1"/>
</dbReference>
<keyword evidence="4" id="KW-0547">Nucleotide-binding</keyword>
<evidence type="ECO:0000256" key="9">
    <source>
        <dbReference type="ARBA" id="ARBA00038061"/>
    </source>
</evidence>
<dbReference type="EMBL" id="VCGU01000010">
    <property type="protein sequence ID" value="TRY69394.1"/>
    <property type="molecule type" value="Genomic_DNA"/>
</dbReference>
<comment type="caution">
    <text evidence="11">The sequence shown here is derived from an EMBL/GenBank/DDBJ whole genome shotgun (WGS) entry which is preliminary data.</text>
</comment>
<keyword evidence="5" id="KW-0342">GTP-binding</keyword>
<dbReference type="PRINTS" id="PR00449">
    <property type="entry name" value="RASTRNSFRMNG"/>
</dbReference>
<dbReference type="NCBIfam" id="TIGR00231">
    <property type="entry name" value="small_GTP"/>
    <property type="match status" value="1"/>
</dbReference>
<dbReference type="GO" id="GO:0005886">
    <property type="term" value="C:plasma membrane"/>
    <property type="evidence" value="ECO:0007669"/>
    <property type="project" value="UniProtKB-SubCell"/>
</dbReference>
<dbReference type="GO" id="GO:0005525">
    <property type="term" value="F:GTP binding"/>
    <property type="evidence" value="ECO:0007669"/>
    <property type="project" value="UniProtKB-KW"/>
</dbReference>
<dbReference type="PANTHER" id="PTHR46149:SF7">
    <property type="entry name" value="GTP-BINDING PROTEIN DI-RAS2"/>
    <property type="match status" value="1"/>
</dbReference>
<dbReference type="SMART" id="SM00175">
    <property type="entry name" value="RAB"/>
    <property type="match status" value="1"/>
</dbReference>
<protein>
    <recommendedName>
        <fullName evidence="13">GTP-binding protein Di-Ras2</fullName>
    </recommendedName>
</protein>
<keyword evidence="2" id="KW-1003">Cell membrane</keyword>
<proteinExistence type="inferred from homology"/>
<dbReference type="SMART" id="SM00174">
    <property type="entry name" value="RHO"/>
    <property type="match status" value="1"/>
</dbReference>
<feature type="compositionally biased region" description="Basic residues" evidence="10">
    <location>
        <begin position="329"/>
        <end position="346"/>
    </location>
</feature>
<comment type="similarity">
    <text evidence="9">Belongs to the small GTPase superfamily. RasD family.</text>
</comment>
<evidence type="ECO:0000256" key="4">
    <source>
        <dbReference type="ARBA" id="ARBA00022741"/>
    </source>
</evidence>
<evidence type="ECO:0000313" key="11">
    <source>
        <dbReference type="EMBL" id="TRY69394.1"/>
    </source>
</evidence>
<keyword evidence="12" id="KW-1185">Reference proteome</keyword>
<dbReference type="Gene3D" id="3.40.50.300">
    <property type="entry name" value="P-loop containing nucleotide triphosphate hydrolases"/>
    <property type="match status" value="1"/>
</dbReference>
<evidence type="ECO:0000256" key="6">
    <source>
        <dbReference type="ARBA" id="ARBA00023136"/>
    </source>
</evidence>
<evidence type="ECO:0000313" key="12">
    <source>
        <dbReference type="Proteomes" id="UP000318571"/>
    </source>
</evidence>
<evidence type="ECO:0000256" key="2">
    <source>
        <dbReference type="ARBA" id="ARBA00022475"/>
    </source>
</evidence>
<dbReference type="SUPFAM" id="SSF52540">
    <property type="entry name" value="P-loop containing nucleoside triphosphate hydrolases"/>
    <property type="match status" value="1"/>
</dbReference>
<evidence type="ECO:0000256" key="5">
    <source>
        <dbReference type="ARBA" id="ARBA00023134"/>
    </source>
</evidence>
<name>A0A553NVD2_TIGCA</name>
<dbReference type="SMART" id="SM00173">
    <property type="entry name" value="RAS"/>
    <property type="match status" value="1"/>
</dbReference>
<feature type="region of interest" description="Disordered" evidence="10">
    <location>
        <begin position="218"/>
        <end position="263"/>
    </location>
</feature>
<keyword evidence="6" id="KW-0472">Membrane</keyword>
<dbReference type="GO" id="GO:0003924">
    <property type="term" value="F:GTPase activity"/>
    <property type="evidence" value="ECO:0007669"/>
    <property type="project" value="InterPro"/>
</dbReference>
<dbReference type="Proteomes" id="UP000318571">
    <property type="component" value="Chromosome 1"/>
</dbReference>
<keyword evidence="7" id="KW-0449">Lipoprotein</keyword>
<sequence length="361" mass="39559">MKADFAMSDRLRLVVMGDGYVGKSALIKRFLFGTFPHKYVPTVEDLFSQDYELDGTSLKVDILDTAGDAQFPAMRRLSISSAHAFLLVYSLTDPTSFAGVRQRFEEIKEQRSDYQDIPIVVVGNKTDLVREVDSQDVMAWMKSDLPKLRTDFLEASACTDDNGKIRQLFKTFLILAKIHFGPRLGMQDDGNVGLRRNLSAYGRLKSPMKSCKSITAALTPNSNHSSSSSLFSSSNGNAGSSSRPMLISKKGSTESNVGSPCTPKTERKFLGLSLSPFGSPCSQQIPAGTFQNSSLEALEDQFQRHLSVGGSNTNGSISGGGDFFAPKSRNSKRSRSLIRRSSKKVKQQVNNVHNPEDCVVS</sequence>
<evidence type="ECO:0000256" key="8">
    <source>
        <dbReference type="ARBA" id="ARBA00023289"/>
    </source>
</evidence>
<evidence type="ECO:0000256" key="10">
    <source>
        <dbReference type="SAM" id="MobiDB-lite"/>
    </source>
</evidence>
<keyword evidence="8" id="KW-0636">Prenylation</keyword>
<dbReference type="PROSITE" id="PS51421">
    <property type="entry name" value="RAS"/>
    <property type="match status" value="1"/>
</dbReference>
<dbReference type="PROSITE" id="PS51420">
    <property type="entry name" value="RHO"/>
    <property type="match status" value="1"/>
</dbReference>
<dbReference type="AlphaFoldDB" id="A0A553NVD2"/>
<dbReference type="OMA" id="TEAPGEC"/>
<feature type="region of interest" description="Disordered" evidence="10">
    <location>
        <begin position="308"/>
        <end position="361"/>
    </location>
</feature>
<dbReference type="InterPro" id="IPR052236">
    <property type="entry name" value="Small_GTPase_RasD"/>
</dbReference>
<dbReference type="Pfam" id="PF00071">
    <property type="entry name" value="Ras"/>
    <property type="match status" value="1"/>
</dbReference>
<dbReference type="STRING" id="6832.A0A553NVD2"/>
<feature type="compositionally biased region" description="Low complexity" evidence="10">
    <location>
        <begin position="221"/>
        <end position="242"/>
    </location>
</feature>
<keyword evidence="3" id="KW-0488">Methylation</keyword>
<gene>
    <name evidence="11" type="ORF">TCAL_02184</name>
</gene>
<evidence type="ECO:0000256" key="7">
    <source>
        <dbReference type="ARBA" id="ARBA00023288"/>
    </source>
</evidence>
<reference evidence="11 12" key="1">
    <citation type="journal article" date="2018" name="Nat. Ecol. Evol.">
        <title>Genomic signatures of mitonuclear coevolution across populations of Tigriopus californicus.</title>
        <authorList>
            <person name="Barreto F.S."/>
            <person name="Watson E.T."/>
            <person name="Lima T.G."/>
            <person name="Willett C.S."/>
            <person name="Edmands S."/>
            <person name="Li W."/>
            <person name="Burton R.S."/>
        </authorList>
    </citation>
    <scope>NUCLEOTIDE SEQUENCE [LARGE SCALE GENOMIC DNA]</scope>
    <source>
        <strain evidence="11 12">San Diego</strain>
    </source>
</reference>
<evidence type="ECO:0000256" key="3">
    <source>
        <dbReference type="ARBA" id="ARBA00022481"/>
    </source>
</evidence>
<dbReference type="FunFam" id="3.40.50.300:FF:000475">
    <property type="entry name" value="GTP-binding protein Rhes"/>
    <property type="match status" value="1"/>
</dbReference>
<evidence type="ECO:0008006" key="13">
    <source>
        <dbReference type="Google" id="ProtNLM"/>
    </source>
</evidence>
<organism evidence="11 12">
    <name type="scientific">Tigriopus californicus</name>
    <name type="common">Marine copepod</name>
    <dbReference type="NCBI Taxonomy" id="6832"/>
    <lineage>
        <taxon>Eukaryota</taxon>
        <taxon>Metazoa</taxon>
        <taxon>Ecdysozoa</taxon>
        <taxon>Arthropoda</taxon>
        <taxon>Crustacea</taxon>
        <taxon>Multicrustacea</taxon>
        <taxon>Hexanauplia</taxon>
        <taxon>Copepoda</taxon>
        <taxon>Harpacticoida</taxon>
        <taxon>Harpacticidae</taxon>
        <taxon>Tigriopus</taxon>
    </lineage>
</organism>